<reference evidence="1 2" key="1">
    <citation type="submission" date="2023-11" db="EMBL/GenBank/DDBJ databases">
        <title>Coraliomargarita sp. nov., isolated from marine algae.</title>
        <authorList>
            <person name="Lee J.K."/>
            <person name="Baek J.H."/>
            <person name="Kim J.M."/>
            <person name="Choi D.G."/>
            <person name="Jeon C.O."/>
        </authorList>
    </citation>
    <scope>NUCLEOTIDE SEQUENCE [LARGE SCALE GENOMIC DNA]</scope>
    <source>
        <strain evidence="1 2">J2-16</strain>
    </source>
</reference>
<proteinExistence type="predicted"/>
<evidence type="ECO:0000313" key="2">
    <source>
        <dbReference type="Proteomes" id="UP001324993"/>
    </source>
</evidence>
<accession>A0ABZ0RMX6</accession>
<name>A0ABZ0RMX6_9BACT</name>
<protein>
    <submittedName>
        <fullName evidence="1">Helix-hairpin-helix domain-containing protein</fullName>
    </submittedName>
</protein>
<dbReference type="Proteomes" id="UP001324993">
    <property type="component" value="Chromosome"/>
</dbReference>
<dbReference type="EMBL" id="CP138858">
    <property type="protein sequence ID" value="WPJ96486.1"/>
    <property type="molecule type" value="Genomic_DNA"/>
</dbReference>
<dbReference type="InterPro" id="IPR021725">
    <property type="entry name" value="Cdd1"/>
</dbReference>
<sequence>MFPQKKKKKVDYEALNSALMRIPRMDVVVARSLIDMGIREIYDLQGRAPEILFEEARKKNQALVDTHIRFFRMAVYYAECESPEQSKLHPDEWN</sequence>
<keyword evidence="2" id="KW-1185">Reference proteome</keyword>
<evidence type="ECO:0000313" key="1">
    <source>
        <dbReference type="EMBL" id="WPJ96486.1"/>
    </source>
</evidence>
<gene>
    <name evidence="1" type="ORF">SH580_02060</name>
</gene>
<dbReference type="RefSeq" id="WP_319833345.1">
    <property type="nucleotide sequence ID" value="NZ_CP138858.1"/>
</dbReference>
<dbReference type="Pfam" id="PF11731">
    <property type="entry name" value="Cdd1"/>
    <property type="match status" value="1"/>
</dbReference>
<organism evidence="1 2">
    <name type="scientific">Coraliomargarita algicola</name>
    <dbReference type="NCBI Taxonomy" id="3092156"/>
    <lineage>
        <taxon>Bacteria</taxon>
        <taxon>Pseudomonadati</taxon>
        <taxon>Verrucomicrobiota</taxon>
        <taxon>Opitutia</taxon>
        <taxon>Puniceicoccales</taxon>
        <taxon>Coraliomargaritaceae</taxon>
        <taxon>Coraliomargarita</taxon>
    </lineage>
</organism>